<evidence type="ECO:0000313" key="3">
    <source>
        <dbReference type="EMBL" id="MDV6226984.1"/>
    </source>
</evidence>
<keyword evidence="4" id="KW-1185">Reference proteome</keyword>
<dbReference type="EMBL" id="JAWLIP010000005">
    <property type="protein sequence ID" value="MDV6226984.1"/>
    <property type="molecule type" value="Genomic_DNA"/>
</dbReference>
<dbReference type="InterPro" id="IPR007065">
    <property type="entry name" value="HPP"/>
</dbReference>
<protein>
    <submittedName>
        <fullName evidence="3">HPP family protein</fullName>
    </submittedName>
</protein>
<organism evidence="3 4">
    <name type="scientific">Nitratireductor aquimarinus</name>
    <dbReference type="NCBI Taxonomy" id="889300"/>
    <lineage>
        <taxon>Bacteria</taxon>
        <taxon>Pseudomonadati</taxon>
        <taxon>Pseudomonadota</taxon>
        <taxon>Alphaproteobacteria</taxon>
        <taxon>Hyphomicrobiales</taxon>
        <taxon>Phyllobacteriaceae</taxon>
        <taxon>Nitratireductor</taxon>
    </lineage>
</organism>
<sequence>MAGIGGLLAIGAVGALSVYANAPLIMAPFGASCVLLFSVPASPLSQPINVIGGHVLSTMVGLALRMAFPNEWWAAALAVGLAIAVMAALRVTHPPAGADPLVVFSSDPEWDFLFMPTLAGAVMLVGAATLFHRANGTPYPMEKV</sequence>
<dbReference type="InterPro" id="IPR058581">
    <property type="entry name" value="TM_HPP"/>
</dbReference>
<dbReference type="PANTHER" id="PTHR33741:SF5">
    <property type="entry name" value="TRANSMEMBRANE PROTEIN DDB_G0269096-RELATED"/>
    <property type="match status" value="1"/>
</dbReference>
<keyword evidence="1" id="KW-0472">Membrane</keyword>
<feature type="transmembrane region" description="Helical" evidence="1">
    <location>
        <begin position="112"/>
        <end position="131"/>
    </location>
</feature>
<keyword evidence="1" id="KW-1133">Transmembrane helix</keyword>
<gene>
    <name evidence="3" type="ORF">R2G56_11870</name>
</gene>
<feature type="domain" description="HPP transmembrane region" evidence="2">
    <location>
        <begin position="2"/>
        <end position="140"/>
    </location>
</feature>
<accession>A0ABU4ALA0</accession>
<evidence type="ECO:0000256" key="1">
    <source>
        <dbReference type="SAM" id="Phobius"/>
    </source>
</evidence>
<comment type="caution">
    <text evidence="3">The sequence shown here is derived from an EMBL/GenBank/DDBJ whole genome shotgun (WGS) entry which is preliminary data.</text>
</comment>
<keyword evidence="1" id="KW-0812">Transmembrane</keyword>
<dbReference type="PANTHER" id="PTHR33741">
    <property type="entry name" value="TRANSMEMBRANE PROTEIN DDB_G0269096-RELATED"/>
    <property type="match status" value="1"/>
</dbReference>
<evidence type="ECO:0000259" key="2">
    <source>
        <dbReference type="Pfam" id="PF04982"/>
    </source>
</evidence>
<evidence type="ECO:0000313" key="4">
    <source>
        <dbReference type="Proteomes" id="UP001185659"/>
    </source>
</evidence>
<feature type="transmembrane region" description="Helical" evidence="1">
    <location>
        <begin position="44"/>
        <end position="65"/>
    </location>
</feature>
<dbReference type="RefSeq" id="WP_317561410.1">
    <property type="nucleotide sequence ID" value="NZ_JAWLIP010000005.1"/>
</dbReference>
<reference evidence="3 4" key="1">
    <citation type="submission" date="2023-10" db="EMBL/GenBank/DDBJ databases">
        <authorList>
            <person name="Venkata Ramana C."/>
            <person name="Sasikala C."/>
            <person name="Dhurka M."/>
        </authorList>
    </citation>
    <scope>NUCLEOTIDE SEQUENCE [LARGE SCALE GENOMIC DNA]</scope>
    <source>
        <strain evidence="3 4">KCTC 32151</strain>
    </source>
</reference>
<dbReference type="Pfam" id="PF04982">
    <property type="entry name" value="TM_HPP"/>
    <property type="match status" value="1"/>
</dbReference>
<proteinExistence type="predicted"/>
<name>A0ABU4ALA0_9HYPH</name>
<feature type="transmembrane region" description="Helical" evidence="1">
    <location>
        <begin position="72"/>
        <end position="92"/>
    </location>
</feature>
<dbReference type="Proteomes" id="UP001185659">
    <property type="component" value="Unassembled WGS sequence"/>
</dbReference>